<comment type="subcellular location">
    <subcellularLocation>
        <location evidence="2">Cytoplasm</location>
    </subcellularLocation>
</comment>
<evidence type="ECO:0000259" key="11">
    <source>
        <dbReference type="Pfam" id="PF02108"/>
    </source>
</evidence>
<dbReference type="RefSeq" id="WP_106673399.1">
    <property type="nucleotide sequence ID" value="NZ_BMFE01000002.1"/>
</dbReference>
<dbReference type="AlphaFoldDB" id="A0A2T1K9G7"/>
<keyword evidence="8" id="KW-0653">Protein transport</keyword>
<dbReference type="InterPro" id="IPR000563">
    <property type="entry name" value="Flag_FliH"/>
</dbReference>
<evidence type="ECO:0000313" key="13">
    <source>
        <dbReference type="Proteomes" id="UP000238385"/>
    </source>
</evidence>
<accession>A0A2T1K9G7</accession>
<keyword evidence="13" id="KW-1185">Reference proteome</keyword>
<reference evidence="12 13" key="1">
    <citation type="submission" date="2018-03" db="EMBL/GenBank/DDBJ databases">
        <title>Marinobacter brunus sp. nov., a marine bacterium of Gamma-proteobacteria isolated from the surface seawater of the South China Sea.</title>
        <authorList>
            <person name="Cheng H."/>
            <person name="Wu Y.-H."/>
            <person name="Xamxidin M."/>
            <person name="Xu X.-W."/>
        </authorList>
    </citation>
    <scope>NUCLEOTIDE SEQUENCE [LARGE SCALE GENOMIC DNA]</scope>
    <source>
        <strain evidence="12 13">JCM 30472</strain>
    </source>
</reference>
<evidence type="ECO:0000256" key="5">
    <source>
        <dbReference type="ARBA" id="ARBA00022448"/>
    </source>
</evidence>
<dbReference type="OrthoDB" id="8480773at2"/>
<proteinExistence type="inferred from homology"/>
<keyword evidence="5" id="KW-0813">Transport</keyword>
<dbReference type="GO" id="GO:0015031">
    <property type="term" value="P:protein transport"/>
    <property type="evidence" value="ECO:0007669"/>
    <property type="project" value="UniProtKB-KW"/>
</dbReference>
<dbReference type="PRINTS" id="PR01003">
    <property type="entry name" value="FLGFLIH"/>
</dbReference>
<comment type="function">
    <text evidence="1">Needed for flagellar regrowth and assembly.</text>
</comment>
<feature type="region of interest" description="Disordered" evidence="10">
    <location>
        <begin position="53"/>
        <end position="111"/>
    </location>
</feature>
<evidence type="ECO:0000256" key="3">
    <source>
        <dbReference type="ARBA" id="ARBA00006602"/>
    </source>
</evidence>
<keyword evidence="9" id="KW-1006">Bacterial flagellum protein export</keyword>
<keyword evidence="12" id="KW-0966">Cell projection</keyword>
<dbReference type="GO" id="GO:0044781">
    <property type="term" value="P:bacterial-type flagellum organization"/>
    <property type="evidence" value="ECO:0007669"/>
    <property type="project" value="UniProtKB-KW"/>
</dbReference>
<dbReference type="Pfam" id="PF02108">
    <property type="entry name" value="FliH"/>
    <property type="match status" value="1"/>
</dbReference>
<keyword evidence="7" id="KW-1005">Bacterial flagellum biogenesis</keyword>
<feature type="compositionally biased region" description="Acidic residues" evidence="10">
    <location>
        <begin position="297"/>
        <end position="306"/>
    </location>
</feature>
<comment type="similarity">
    <text evidence="3">Belongs to the FliH family.</text>
</comment>
<evidence type="ECO:0000313" key="12">
    <source>
        <dbReference type="EMBL" id="PSF06774.1"/>
    </source>
</evidence>
<evidence type="ECO:0000256" key="2">
    <source>
        <dbReference type="ARBA" id="ARBA00004496"/>
    </source>
</evidence>
<dbReference type="GO" id="GO:0071973">
    <property type="term" value="P:bacterial-type flagellum-dependent cell motility"/>
    <property type="evidence" value="ECO:0007669"/>
    <property type="project" value="InterPro"/>
</dbReference>
<evidence type="ECO:0000256" key="1">
    <source>
        <dbReference type="ARBA" id="ARBA00003041"/>
    </source>
</evidence>
<dbReference type="GO" id="GO:0005829">
    <property type="term" value="C:cytosol"/>
    <property type="evidence" value="ECO:0007669"/>
    <property type="project" value="TreeGrafter"/>
</dbReference>
<feature type="compositionally biased region" description="Polar residues" evidence="10">
    <location>
        <begin position="286"/>
        <end position="296"/>
    </location>
</feature>
<organism evidence="12 13">
    <name type="scientific">Marinobacter halophilus</name>
    <dbReference type="NCBI Taxonomy" id="1323740"/>
    <lineage>
        <taxon>Bacteria</taxon>
        <taxon>Pseudomonadati</taxon>
        <taxon>Pseudomonadota</taxon>
        <taxon>Gammaproteobacteria</taxon>
        <taxon>Pseudomonadales</taxon>
        <taxon>Marinobacteraceae</taxon>
        <taxon>Marinobacter</taxon>
    </lineage>
</organism>
<feature type="region of interest" description="Disordered" evidence="10">
    <location>
        <begin position="263"/>
        <end position="306"/>
    </location>
</feature>
<protein>
    <recommendedName>
        <fullName evidence="4">Flagellar assembly protein FliH</fullName>
    </recommendedName>
</protein>
<dbReference type="GO" id="GO:0009288">
    <property type="term" value="C:bacterial-type flagellum"/>
    <property type="evidence" value="ECO:0007669"/>
    <property type="project" value="InterPro"/>
</dbReference>
<feature type="domain" description="Flagellar assembly protein FliH/Type III secretion system HrpE" evidence="11">
    <location>
        <begin position="111"/>
        <end position="232"/>
    </location>
</feature>
<gene>
    <name evidence="12" type="ORF">C7H08_16975</name>
</gene>
<keyword evidence="6" id="KW-0963">Cytoplasm</keyword>
<evidence type="ECO:0000256" key="4">
    <source>
        <dbReference type="ARBA" id="ARBA00016507"/>
    </source>
</evidence>
<evidence type="ECO:0000256" key="8">
    <source>
        <dbReference type="ARBA" id="ARBA00022927"/>
    </source>
</evidence>
<feature type="compositionally biased region" description="Basic and acidic residues" evidence="10">
    <location>
        <begin position="89"/>
        <end position="111"/>
    </location>
</feature>
<evidence type="ECO:0000256" key="9">
    <source>
        <dbReference type="ARBA" id="ARBA00023225"/>
    </source>
</evidence>
<dbReference type="EMBL" id="PXNN01000017">
    <property type="protein sequence ID" value="PSF06774.1"/>
    <property type="molecule type" value="Genomic_DNA"/>
</dbReference>
<keyword evidence="12" id="KW-0282">Flagellum</keyword>
<evidence type="ECO:0000256" key="6">
    <source>
        <dbReference type="ARBA" id="ARBA00022490"/>
    </source>
</evidence>
<keyword evidence="12" id="KW-0969">Cilium</keyword>
<dbReference type="PANTHER" id="PTHR34982:SF1">
    <property type="entry name" value="FLAGELLAR ASSEMBLY PROTEIN FLIH"/>
    <property type="match status" value="1"/>
</dbReference>
<comment type="caution">
    <text evidence="12">The sequence shown here is derived from an EMBL/GenBank/DDBJ whole genome shotgun (WGS) entry which is preliminary data.</text>
</comment>
<name>A0A2T1K9G7_9GAMM</name>
<dbReference type="InterPro" id="IPR018035">
    <property type="entry name" value="Flagellar_FliH/T3SS_HrpE"/>
</dbReference>
<evidence type="ECO:0000256" key="10">
    <source>
        <dbReference type="SAM" id="MobiDB-lite"/>
    </source>
</evidence>
<dbReference type="SUPFAM" id="SSF160527">
    <property type="entry name" value="V-type ATPase subunit E-like"/>
    <property type="match status" value="1"/>
</dbReference>
<dbReference type="PANTHER" id="PTHR34982">
    <property type="entry name" value="YOP PROTEINS TRANSLOCATION PROTEIN L"/>
    <property type="match status" value="1"/>
</dbReference>
<sequence>MKDSDQDTKRIPKEQLTAWERWELPLLDERGNQVIHEQEVKPLTAGDLEEIRQAAREDGFQEGRQAGYKDGFEEGRAEGHQEGYGAGEAEGREQGSQRAAEETRKEVESRTDRLEHLLGELMLPIQRHEEELETVLVNLTTVLARAVVYRELSMDSSQIRQVVRKALAALPSTADNLRIHIHPDDLEPVREVAERLEVSPSIVEDDTVLPGGCRVESRHSLVDYTVEKRFQRAVQGMLEEQLSDNPGAEKEELNTLMGELSDFHRDVLSESGMNTPDTAHLASEAPDTSPQHAPSTQDEDDDLAPG</sequence>
<dbReference type="Proteomes" id="UP000238385">
    <property type="component" value="Unassembled WGS sequence"/>
</dbReference>
<dbReference type="InterPro" id="IPR051472">
    <property type="entry name" value="T3SS_Stator/FliH"/>
</dbReference>
<feature type="compositionally biased region" description="Basic and acidic residues" evidence="10">
    <location>
        <begin position="70"/>
        <end position="81"/>
    </location>
</feature>
<dbReference type="GO" id="GO:0003774">
    <property type="term" value="F:cytoskeletal motor activity"/>
    <property type="evidence" value="ECO:0007669"/>
    <property type="project" value="InterPro"/>
</dbReference>
<evidence type="ECO:0000256" key="7">
    <source>
        <dbReference type="ARBA" id="ARBA00022795"/>
    </source>
</evidence>